<reference evidence="3" key="4">
    <citation type="journal article" date="2008" name="Nucleic Acids Res.">
        <title>The rice annotation project database (RAP-DB): 2008 update.</title>
        <authorList>
            <consortium name="The rice annotation project (RAP)"/>
        </authorList>
    </citation>
    <scope>GENOME REANNOTATION</scope>
    <source>
        <strain evidence="3">cv. Nipponbare</strain>
    </source>
</reference>
<accession>Q6YSZ9</accession>
<evidence type="ECO:0000313" key="2">
    <source>
        <dbReference type="EMBL" id="BAD10747.1"/>
    </source>
</evidence>
<reference evidence="1" key="1">
    <citation type="submission" date="2002-01" db="EMBL/GenBank/DDBJ databases">
        <title>Oryza sativa nipponbare(GA3) genomic DNA, chromosome 8, PAC clone:P0544G09.</title>
        <authorList>
            <person name="Sasaki T."/>
            <person name="Matsumoto T."/>
            <person name="Yamamoto K."/>
        </authorList>
    </citation>
    <scope>NUCLEOTIDE SEQUENCE</scope>
</reference>
<reference evidence="3" key="3">
    <citation type="journal article" date="2005" name="Nature">
        <title>The map-based sequence of the rice genome.</title>
        <authorList>
            <consortium name="International rice genome sequencing project (IRGSP)"/>
            <person name="Matsumoto T."/>
            <person name="Wu J."/>
            <person name="Kanamori H."/>
            <person name="Katayose Y."/>
            <person name="Fujisawa M."/>
            <person name="Namiki N."/>
            <person name="Mizuno H."/>
            <person name="Yamamoto K."/>
            <person name="Antonio B.A."/>
            <person name="Baba T."/>
            <person name="Sakata K."/>
            <person name="Nagamura Y."/>
            <person name="Aoki H."/>
            <person name="Arikawa K."/>
            <person name="Arita K."/>
            <person name="Bito T."/>
            <person name="Chiden Y."/>
            <person name="Fujitsuka N."/>
            <person name="Fukunaka R."/>
            <person name="Hamada M."/>
            <person name="Harada C."/>
            <person name="Hayashi A."/>
            <person name="Hijishita S."/>
            <person name="Honda M."/>
            <person name="Hosokawa S."/>
            <person name="Ichikawa Y."/>
            <person name="Idonuma A."/>
            <person name="Iijima M."/>
            <person name="Ikeda M."/>
            <person name="Ikeno M."/>
            <person name="Ito K."/>
            <person name="Ito S."/>
            <person name="Ito T."/>
            <person name="Ito Y."/>
            <person name="Ito Y."/>
            <person name="Iwabuchi A."/>
            <person name="Kamiya K."/>
            <person name="Karasawa W."/>
            <person name="Kurita K."/>
            <person name="Katagiri S."/>
            <person name="Kikuta A."/>
            <person name="Kobayashi H."/>
            <person name="Kobayashi N."/>
            <person name="Machita K."/>
            <person name="Maehara T."/>
            <person name="Masukawa M."/>
            <person name="Mizubayashi T."/>
            <person name="Mukai Y."/>
            <person name="Nagasaki H."/>
            <person name="Nagata Y."/>
            <person name="Naito S."/>
            <person name="Nakashima M."/>
            <person name="Nakama Y."/>
            <person name="Nakamichi Y."/>
            <person name="Nakamura M."/>
            <person name="Meguro A."/>
            <person name="Negishi M."/>
            <person name="Ohta I."/>
            <person name="Ohta T."/>
            <person name="Okamoto M."/>
            <person name="Ono N."/>
            <person name="Saji S."/>
            <person name="Sakaguchi M."/>
            <person name="Sakai K."/>
            <person name="Shibata M."/>
            <person name="Shimokawa T."/>
            <person name="Song J."/>
            <person name="Takazaki Y."/>
            <person name="Terasawa K."/>
            <person name="Tsugane M."/>
            <person name="Tsuji K."/>
            <person name="Ueda S."/>
            <person name="Waki K."/>
            <person name="Yamagata H."/>
            <person name="Yamamoto M."/>
            <person name="Yamamoto S."/>
            <person name="Yamane H."/>
            <person name="Yoshiki S."/>
            <person name="Yoshihara R."/>
            <person name="Yukawa K."/>
            <person name="Zhong H."/>
            <person name="Yano M."/>
            <person name="Yuan Q."/>
            <person name="Ouyang S."/>
            <person name="Liu J."/>
            <person name="Jones K.M."/>
            <person name="Gansberger K."/>
            <person name="Moffat K."/>
            <person name="Hill J."/>
            <person name="Bera J."/>
            <person name="Fadrosh D."/>
            <person name="Jin S."/>
            <person name="Johri S."/>
            <person name="Kim M."/>
            <person name="Overton L."/>
            <person name="Reardon M."/>
            <person name="Tsitrin T."/>
            <person name="Vuong H."/>
            <person name="Weaver B."/>
            <person name="Ciecko A."/>
            <person name="Tallon L."/>
            <person name="Jackson J."/>
            <person name="Pai G."/>
            <person name="Aken S.V."/>
            <person name="Utterback T."/>
            <person name="Reidmuller S."/>
            <person name="Feldblyum T."/>
            <person name="Hsiao J."/>
            <person name="Zismann V."/>
            <person name="Iobst S."/>
            <person name="de Vazeille A.R."/>
            <person name="Buell C.R."/>
            <person name="Ying K."/>
            <person name="Li Y."/>
            <person name="Lu T."/>
            <person name="Huang Y."/>
            <person name="Zhao Q."/>
            <person name="Feng Q."/>
            <person name="Zhang L."/>
            <person name="Zhu J."/>
            <person name="Weng Q."/>
            <person name="Mu J."/>
            <person name="Lu Y."/>
            <person name="Fan D."/>
            <person name="Liu Y."/>
            <person name="Guan J."/>
            <person name="Zhang Y."/>
            <person name="Yu S."/>
            <person name="Liu X."/>
            <person name="Zhang Y."/>
            <person name="Hong G."/>
            <person name="Han B."/>
            <person name="Choisne N."/>
            <person name="Demange N."/>
            <person name="Orjeda G."/>
            <person name="Samain S."/>
            <person name="Cattolico L."/>
            <person name="Pelletier E."/>
            <person name="Couloux A."/>
            <person name="Segurens B."/>
            <person name="Wincker P."/>
            <person name="D'Hont A."/>
            <person name="Scarpelli C."/>
            <person name="Weissenbach J."/>
            <person name="Salanoubat M."/>
            <person name="Quetier F."/>
            <person name="Yu Y."/>
            <person name="Kim H.R."/>
            <person name="Rambo T."/>
            <person name="Currie J."/>
            <person name="Collura K."/>
            <person name="Luo M."/>
            <person name="Yang T."/>
            <person name="Ammiraju J.S.S."/>
            <person name="Engler F."/>
            <person name="Soderlund C."/>
            <person name="Wing R.A."/>
            <person name="Palmer L.E."/>
            <person name="de la Bastide M."/>
            <person name="Spiegel L."/>
            <person name="Nascimento L."/>
            <person name="Zutavern T."/>
            <person name="O'Shaughnessy A."/>
            <person name="Dike S."/>
            <person name="Dedhia N."/>
            <person name="Preston R."/>
            <person name="Balija V."/>
            <person name="McCombie W.R."/>
            <person name="Chow T."/>
            <person name="Chen H."/>
            <person name="Chung M."/>
            <person name="Chen C."/>
            <person name="Shaw J."/>
            <person name="Wu H."/>
            <person name="Hsiao K."/>
            <person name="Chao Y."/>
            <person name="Chu M."/>
            <person name="Cheng C."/>
            <person name="Hour A."/>
            <person name="Lee P."/>
            <person name="Lin S."/>
            <person name="Lin Y."/>
            <person name="Liou J."/>
            <person name="Liu S."/>
            <person name="Hsing Y."/>
            <person name="Raghuvanshi S."/>
            <person name="Mohanty A."/>
            <person name="Bharti A.K."/>
            <person name="Gaur A."/>
            <person name="Gupta V."/>
            <person name="Kumar D."/>
            <person name="Ravi V."/>
            <person name="Vij S."/>
            <person name="Kapur A."/>
            <person name="Khurana P."/>
            <person name="Khurana P."/>
            <person name="Khurana J.P."/>
            <person name="Tyagi A.K."/>
            <person name="Gaikwad K."/>
            <person name="Singh A."/>
            <person name="Dalal V."/>
            <person name="Srivastava S."/>
            <person name="Dixit A."/>
            <person name="Pal A.K."/>
            <person name="Ghazi I.A."/>
            <person name="Yadav M."/>
            <person name="Pandit A."/>
            <person name="Bhargava A."/>
            <person name="Sureshbabu K."/>
            <person name="Batra K."/>
            <person name="Sharma T.R."/>
            <person name="Mohapatra T."/>
            <person name="Singh N.K."/>
            <person name="Messing J."/>
            <person name="Nelson A.B."/>
            <person name="Fuks G."/>
            <person name="Kavchok S."/>
            <person name="Keizer G."/>
            <person name="Linton E."/>
            <person name="Llaca V."/>
            <person name="Song R."/>
            <person name="Tanyolac B."/>
            <person name="Young S."/>
            <person name="Ho-Il K."/>
            <person name="Hahn J.H."/>
            <person name="Sangsakoo G."/>
            <person name="Vanavichit A."/>
            <person name="de Mattos Luiz.A.T."/>
            <person name="Zimmer P.D."/>
            <person name="Malone G."/>
            <person name="Dellagostin O."/>
            <person name="de Oliveira A.C."/>
            <person name="Bevan M."/>
            <person name="Bancroft I."/>
            <person name="Minx P."/>
            <person name="Cordum H."/>
            <person name="Wilson R."/>
            <person name="Cheng Z."/>
            <person name="Jin W."/>
            <person name="Jiang J."/>
            <person name="Leong S.A."/>
            <person name="Iwama H."/>
            <person name="Gojobori T."/>
            <person name="Itoh T."/>
            <person name="Niimura Y."/>
            <person name="Fujii Y."/>
            <person name="Habara T."/>
            <person name="Sakai H."/>
            <person name="Sato Y."/>
            <person name="Wilson G."/>
            <person name="Kumar K."/>
            <person name="McCouch S."/>
            <person name="Juretic N."/>
            <person name="Hoen D."/>
            <person name="Wright S."/>
            <person name="Bruskiewich R."/>
            <person name="Bureau T."/>
            <person name="Miyao A."/>
            <person name="Hirochika H."/>
            <person name="Nishikawa T."/>
            <person name="Kadowaki K."/>
            <person name="Sugiura M."/>
            <person name="Burr B."/>
            <person name="Sasaki T."/>
        </authorList>
    </citation>
    <scope>NUCLEOTIDE SEQUENCE [LARGE SCALE GENOMIC DNA]</scope>
    <source>
        <strain evidence="3">cv. Nipponbare</strain>
    </source>
</reference>
<evidence type="ECO:0000313" key="1">
    <source>
        <dbReference type="EMBL" id="BAD09941.1"/>
    </source>
</evidence>
<organism evidence="2 3">
    <name type="scientific">Oryza sativa subsp. japonica</name>
    <name type="common">Rice</name>
    <dbReference type="NCBI Taxonomy" id="39947"/>
    <lineage>
        <taxon>Eukaryota</taxon>
        <taxon>Viridiplantae</taxon>
        <taxon>Streptophyta</taxon>
        <taxon>Embryophyta</taxon>
        <taxon>Tracheophyta</taxon>
        <taxon>Spermatophyta</taxon>
        <taxon>Magnoliopsida</taxon>
        <taxon>Liliopsida</taxon>
        <taxon>Poales</taxon>
        <taxon>Poaceae</taxon>
        <taxon>BOP clade</taxon>
        <taxon>Oryzoideae</taxon>
        <taxon>Oryzeae</taxon>
        <taxon>Oryzinae</taxon>
        <taxon>Oryza</taxon>
        <taxon>Oryza sativa</taxon>
    </lineage>
</organism>
<reference evidence="2" key="2">
    <citation type="submission" date="2003-03" db="EMBL/GenBank/DDBJ databases">
        <title>Oryza sativa nipponbare(GA3) genomic DNA, chromosome 8, BAC clone:OJ1112_E06.</title>
        <authorList>
            <person name="Sasaki T."/>
            <person name="Matsumoto T."/>
            <person name="Katayose Y."/>
        </authorList>
    </citation>
    <scope>NUCLEOTIDE SEQUENCE</scope>
</reference>
<gene>
    <name evidence="2" type="ORF">OJ1112_E06.6</name>
    <name evidence="1" type="ORF">P0544G09.22</name>
</gene>
<dbReference type="Proteomes" id="UP000000763">
    <property type="component" value="Chromosome 8"/>
</dbReference>
<proteinExistence type="predicted"/>
<dbReference type="EMBL" id="AP004704">
    <property type="protein sequence ID" value="BAD09941.1"/>
    <property type="molecule type" value="Genomic_DNA"/>
</dbReference>
<sequence>MGRKRWKSVAWANNGAANPRACNATHGIGVGVGHLEPCALYDAVDSSSHLLLLENPHPIDSPYNTHPHHAGHSCHYFNFPIAFALPTGVPRLAAAAEYRCLPSI</sequence>
<dbReference type="AlphaFoldDB" id="Q6YSZ9"/>
<dbReference type="EMBL" id="AP006265">
    <property type="protein sequence ID" value="BAD10747.1"/>
    <property type="molecule type" value="Genomic_DNA"/>
</dbReference>
<evidence type="ECO:0000313" key="3">
    <source>
        <dbReference type="Proteomes" id="UP000000763"/>
    </source>
</evidence>
<protein>
    <submittedName>
        <fullName evidence="2">Uncharacterized protein</fullName>
    </submittedName>
</protein>
<name>Q6YSZ9_ORYSJ</name>